<dbReference type="Pfam" id="PF00028">
    <property type="entry name" value="Cadherin"/>
    <property type="match status" value="1"/>
</dbReference>
<dbReference type="GO" id="GO:0044331">
    <property type="term" value="P:cell-cell adhesion mediated by cadherin"/>
    <property type="evidence" value="ECO:0007669"/>
    <property type="project" value="TreeGrafter"/>
</dbReference>
<dbReference type="EMBL" id="CAEZUI010000053">
    <property type="protein sequence ID" value="CAB4595968.1"/>
    <property type="molecule type" value="Genomic_DNA"/>
</dbReference>
<reference evidence="10" key="1">
    <citation type="submission" date="2020-05" db="EMBL/GenBank/DDBJ databases">
        <authorList>
            <person name="Chiriac C."/>
            <person name="Salcher M."/>
            <person name="Ghai R."/>
            <person name="Kavagutti S V."/>
        </authorList>
    </citation>
    <scope>NUCLEOTIDE SEQUENCE</scope>
</reference>
<evidence type="ECO:0000313" key="10">
    <source>
        <dbReference type="EMBL" id="CAB4595968.1"/>
    </source>
</evidence>
<dbReference type="GO" id="GO:0000902">
    <property type="term" value="P:cell morphogenesis"/>
    <property type="evidence" value="ECO:0007669"/>
    <property type="project" value="TreeGrafter"/>
</dbReference>
<evidence type="ECO:0000256" key="1">
    <source>
        <dbReference type="ARBA" id="ARBA00004167"/>
    </source>
</evidence>
<dbReference type="Pfam" id="PF21722">
    <property type="entry name" value="Gly_rich_2"/>
    <property type="match status" value="1"/>
</dbReference>
<sequence>MTSSGGFCYLVFKSGTNTWTVPSGVTSSSILLIAGGGAGGSGAWGGGGGAGGVVYDASYALTSGSTYSLSIGAGGSGGAATLSKSTNTSSSGSDSWLFSDSSLVAKGGGAGASYAYGQSAGVLCSGRNGGSGGGSTECADGSVNTGGSSNQTVPAGADSAYGFAGGSTPNAAYYAGAGGGGAGQVGTSVAAASAPGKGGNGTNAFSSWLTIINSSMTDLSGWSTATASGFIAGGGGGASKATPGAGGSGGGGAGGTDASNATLNGTAGTPGTGSGGGGGTHNGSNGVGGAGGSGLLIIKYQVPDVTAPSFTNSTTFSLSENSVVATNAATITLNESATVTINSGNDSALFSVVTSDSTTARIRFLTSPNFESPTDVGANNTYDISVRATDTAGNFANQSIAITITNVNEAPSITNSSSSATASLSQAENITSVATYAAIDPDAGAILRFTISGTDAAVFSIDSVTGVIAFAINPDFEAPLDSDVNNTYIVIITVSDGALTDTQTVTVTITNANELPTIGAPTFSGSTIKGVSVTISITSNVAGKARFFVNGKRIPTCLSRSTSGSYPNFTVTCSWKPPVTGRQSVNATFTPTDGSFSVAISPMSAIQVLKRGTTR</sequence>
<evidence type="ECO:0000256" key="6">
    <source>
        <dbReference type="ARBA" id="ARBA00022989"/>
    </source>
</evidence>
<accession>A0A6J6GGN8</accession>
<keyword evidence="7" id="KW-0472">Membrane</keyword>
<keyword evidence="2" id="KW-0812">Transmembrane</keyword>
<dbReference type="SUPFAM" id="SSF49313">
    <property type="entry name" value="Cadherin-like"/>
    <property type="match status" value="2"/>
</dbReference>
<protein>
    <submittedName>
        <fullName evidence="10">Unannotated protein</fullName>
    </submittedName>
</protein>
<dbReference type="CDD" id="cd11304">
    <property type="entry name" value="Cadherin_repeat"/>
    <property type="match status" value="2"/>
</dbReference>
<name>A0A6J6GGN8_9ZZZZ</name>
<dbReference type="InterPro" id="IPR002126">
    <property type="entry name" value="Cadherin-like_dom"/>
</dbReference>
<evidence type="ECO:0000256" key="2">
    <source>
        <dbReference type="ARBA" id="ARBA00022692"/>
    </source>
</evidence>
<dbReference type="SMART" id="SM00112">
    <property type="entry name" value="CA"/>
    <property type="match status" value="2"/>
</dbReference>
<dbReference type="GO" id="GO:0005509">
    <property type="term" value="F:calcium ion binding"/>
    <property type="evidence" value="ECO:0007669"/>
    <property type="project" value="InterPro"/>
</dbReference>
<dbReference type="InterPro" id="IPR049304">
    <property type="entry name" value="Gly_rich_dom"/>
</dbReference>
<feature type="region of interest" description="Disordered" evidence="8">
    <location>
        <begin position="236"/>
        <end position="286"/>
    </location>
</feature>
<dbReference type="PANTHER" id="PTHR24027:SF422">
    <property type="entry name" value="CADHERIN DOMAIN-CONTAINING PROTEIN"/>
    <property type="match status" value="1"/>
</dbReference>
<dbReference type="GO" id="GO:0016342">
    <property type="term" value="C:catenin complex"/>
    <property type="evidence" value="ECO:0007669"/>
    <property type="project" value="TreeGrafter"/>
</dbReference>
<dbReference type="InterPro" id="IPR039808">
    <property type="entry name" value="Cadherin"/>
</dbReference>
<dbReference type="GO" id="GO:0008013">
    <property type="term" value="F:beta-catenin binding"/>
    <property type="evidence" value="ECO:0007669"/>
    <property type="project" value="TreeGrafter"/>
</dbReference>
<feature type="compositionally biased region" description="Low complexity" evidence="8">
    <location>
        <begin position="256"/>
        <end position="267"/>
    </location>
</feature>
<feature type="domain" description="Cadherin" evidence="9">
    <location>
        <begin position="431"/>
        <end position="523"/>
    </location>
</feature>
<dbReference type="GO" id="GO:0016339">
    <property type="term" value="P:calcium-dependent cell-cell adhesion via plasma membrane cell adhesion molecules"/>
    <property type="evidence" value="ECO:0007669"/>
    <property type="project" value="TreeGrafter"/>
</dbReference>
<comment type="subcellular location">
    <subcellularLocation>
        <location evidence="1">Membrane</location>
        <topology evidence="1">Single-pass membrane protein</topology>
    </subcellularLocation>
</comment>
<keyword evidence="5" id="KW-0106">Calcium</keyword>
<evidence type="ECO:0000256" key="8">
    <source>
        <dbReference type="SAM" id="MobiDB-lite"/>
    </source>
</evidence>
<dbReference type="PANTHER" id="PTHR24027">
    <property type="entry name" value="CADHERIN-23"/>
    <property type="match status" value="1"/>
</dbReference>
<keyword evidence="6" id="KW-1133">Transmembrane helix</keyword>
<keyword evidence="4" id="KW-0677">Repeat</keyword>
<dbReference type="GO" id="GO:0007156">
    <property type="term" value="P:homophilic cell adhesion via plasma membrane adhesion molecules"/>
    <property type="evidence" value="ECO:0007669"/>
    <property type="project" value="InterPro"/>
</dbReference>
<evidence type="ECO:0000256" key="5">
    <source>
        <dbReference type="ARBA" id="ARBA00022837"/>
    </source>
</evidence>
<evidence type="ECO:0000256" key="3">
    <source>
        <dbReference type="ARBA" id="ARBA00022729"/>
    </source>
</evidence>
<dbReference type="AlphaFoldDB" id="A0A6J6GGN8"/>
<dbReference type="GO" id="GO:0005912">
    <property type="term" value="C:adherens junction"/>
    <property type="evidence" value="ECO:0007669"/>
    <property type="project" value="TreeGrafter"/>
</dbReference>
<evidence type="ECO:0000256" key="4">
    <source>
        <dbReference type="ARBA" id="ARBA00022737"/>
    </source>
</evidence>
<organism evidence="10">
    <name type="scientific">freshwater metagenome</name>
    <dbReference type="NCBI Taxonomy" id="449393"/>
    <lineage>
        <taxon>unclassified sequences</taxon>
        <taxon>metagenomes</taxon>
        <taxon>ecological metagenomes</taxon>
    </lineage>
</organism>
<dbReference type="GO" id="GO:0016477">
    <property type="term" value="P:cell migration"/>
    <property type="evidence" value="ECO:0007669"/>
    <property type="project" value="TreeGrafter"/>
</dbReference>
<dbReference type="Gene3D" id="2.60.40.60">
    <property type="entry name" value="Cadherins"/>
    <property type="match status" value="2"/>
</dbReference>
<keyword evidence="3" id="KW-0732">Signal</keyword>
<dbReference type="InterPro" id="IPR015919">
    <property type="entry name" value="Cadherin-like_sf"/>
</dbReference>
<evidence type="ECO:0000259" key="9">
    <source>
        <dbReference type="PROSITE" id="PS50268"/>
    </source>
</evidence>
<feature type="compositionally biased region" description="Gly residues" evidence="8">
    <location>
        <begin position="236"/>
        <end position="255"/>
    </location>
</feature>
<evidence type="ECO:0000256" key="7">
    <source>
        <dbReference type="ARBA" id="ARBA00023136"/>
    </source>
</evidence>
<dbReference type="GO" id="GO:0007043">
    <property type="term" value="P:cell-cell junction assembly"/>
    <property type="evidence" value="ECO:0007669"/>
    <property type="project" value="TreeGrafter"/>
</dbReference>
<feature type="compositionally biased region" description="Gly residues" evidence="8">
    <location>
        <begin position="268"/>
        <end position="286"/>
    </location>
</feature>
<proteinExistence type="predicted"/>
<feature type="domain" description="Cadherin" evidence="9">
    <location>
        <begin position="310"/>
        <end position="413"/>
    </location>
</feature>
<dbReference type="GO" id="GO:0034332">
    <property type="term" value="P:adherens junction organization"/>
    <property type="evidence" value="ECO:0007669"/>
    <property type="project" value="TreeGrafter"/>
</dbReference>
<dbReference type="GO" id="GO:0045296">
    <property type="term" value="F:cadherin binding"/>
    <property type="evidence" value="ECO:0007669"/>
    <property type="project" value="TreeGrafter"/>
</dbReference>
<gene>
    <name evidence="10" type="ORF">UFOPK1807_00545</name>
</gene>
<dbReference type="PROSITE" id="PS50268">
    <property type="entry name" value="CADHERIN_2"/>
    <property type="match status" value="2"/>
</dbReference>